<comment type="caution">
    <text evidence="1">The sequence shown here is derived from an EMBL/GenBank/DDBJ whole genome shotgun (WGS) entry which is preliminary data.</text>
</comment>
<sequence>MSTGPIRCRGPWKFHKRSSEQDKWLDDMGLFRKHIARDSSCLFRVVSENIYNAQQYFHQVRLDCIKFMAANRHLFEGSLTCSFENYLKEMSNPSEWGGLVEISAMSHLYRRDFVIYESNNGPQTKICNGYGKTIYLFYVPDTKHFDVVYTKDFISTSSFCQSLVYEILYDGVYQLKELSYAVDKMLYDKIQGNHIEYFMSENVERRKRQRERAKIFLEGSQDDKDRNNNALALKCKHHTKDLERTSLLKESLSIFVFNRSLIQLENVCLNCLNVNSAKDLLDHGITPFPYKVAKALDPDIYRNIEFDVWSELRREFRYGVKYSDGTTLQVGVKCLCKLQPEQTVPYHCHIQEMSEGGPCLVFIEELGEKRIINYEQLEPLPLEERRPWAPPYRYSRANTQFLTLSQMLQQIGNITRKQSLGKAKLKSESEEPKSPEKAQKTKISWSEVNEDTDLTFPNESLDYPTCQHLDFVNFEPAPAEVCALPLMVDGRAGSGGAPPEMATHPPQQQNQPANNENHHNQAGSSGEMGGHGVASPASVRASTPASTNNTLATYTGGASGGGVAGGGVTGGGAPVAYSMPGGCAPYVCGVKSVVWCAPHSPPPTGPMPGGGMPLGIGGMGVGPPQVPPHGMPPMAPLAPVPPPPHGVNPHVYKSVQANGADLPMNDIPTLRYYFNLGVECLWAAYGPPPHHPPPRHYSPRDLSQDMQQMSLHDRGGMNHNSGEQNHKHKPPNNDKLPLNQGKGNGQRPLVGPRFKRGGIHQDGNQNTNQNKGHTNNLGGGKGPNNRRNSHTEGRGNPVHGHYGAGGGGEAECMMDQPLLTVPYIPYPPPVYPIQYYPVEADPAMMGMMGGMGYVGYEEGVALEYGGVGMQPYYPPHAQYPPHAHAPPHHPHHPPNAHHLDHNPLLSRKKMKVEQIVGPVLLGEGPHWDEKQQCLFFVSILDKTIHKYVPATKKHTKTTLDGRPGFIVPVEGTADQFVVGKERKFVVIQWDGEEESEATVVKELGEVDHSFSENRINDGKADPRGRLFAGTMGYEEVPGAEVAPDGTLYRLDRDKNCKIEPIAGNISISNGLAWDLNEKAFYYTDSLERNIRRYDYDVETGAISNMKHIFDFSAKNIEGIPDGTTIDTDGNLWVAVFMGSCILKIDPRKGELLQKIPIPAYQITSATFGGPNYDILYVTSAKLDFCGEQKPPCGATFMVTGLGAKGHPNVYFKL</sequence>
<protein>
    <submittedName>
        <fullName evidence="1">Uncharacterized protein</fullName>
    </submittedName>
</protein>
<evidence type="ECO:0000313" key="2">
    <source>
        <dbReference type="Proteomes" id="UP000824533"/>
    </source>
</evidence>
<evidence type="ECO:0000313" key="1">
    <source>
        <dbReference type="EMBL" id="KAJ0183064.1"/>
    </source>
</evidence>
<name>A0ACC1DGE8_9NEOP</name>
<dbReference type="EMBL" id="CM034388">
    <property type="protein sequence ID" value="KAJ0183064.1"/>
    <property type="molecule type" value="Genomic_DNA"/>
</dbReference>
<organism evidence="1 2">
    <name type="scientific">Dendrolimus kikuchii</name>
    <dbReference type="NCBI Taxonomy" id="765133"/>
    <lineage>
        <taxon>Eukaryota</taxon>
        <taxon>Metazoa</taxon>
        <taxon>Ecdysozoa</taxon>
        <taxon>Arthropoda</taxon>
        <taxon>Hexapoda</taxon>
        <taxon>Insecta</taxon>
        <taxon>Pterygota</taxon>
        <taxon>Neoptera</taxon>
        <taxon>Endopterygota</taxon>
        <taxon>Lepidoptera</taxon>
        <taxon>Glossata</taxon>
        <taxon>Ditrysia</taxon>
        <taxon>Bombycoidea</taxon>
        <taxon>Lasiocampidae</taxon>
        <taxon>Dendrolimus</taxon>
    </lineage>
</organism>
<gene>
    <name evidence="1" type="ORF">K1T71_001040</name>
</gene>
<proteinExistence type="predicted"/>
<reference evidence="1 2" key="1">
    <citation type="journal article" date="2021" name="Front. Genet.">
        <title>Chromosome-Level Genome Assembly Reveals Significant Gene Expansion in the Toll and IMD Signaling Pathways of Dendrolimus kikuchii.</title>
        <authorList>
            <person name="Zhou J."/>
            <person name="Wu P."/>
            <person name="Xiong Z."/>
            <person name="Liu N."/>
            <person name="Zhao N."/>
            <person name="Ji M."/>
            <person name="Qiu Y."/>
            <person name="Yang B."/>
        </authorList>
    </citation>
    <scope>NUCLEOTIDE SEQUENCE [LARGE SCALE GENOMIC DNA]</scope>
    <source>
        <strain evidence="1">Ann1</strain>
    </source>
</reference>
<dbReference type="Proteomes" id="UP000824533">
    <property type="component" value="Linkage Group LG02"/>
</dbReference>
<keyword evidence="2" id="KW-1185">Reference proteome</keyword>
<accession>A0ACC1DGE8</accession>